<reference evidence="15" key="1">
    <citation type="submission" date="2016-09" db="EMBL/GenBank/DDBJ databases">
        <title>Streptomyces puniciscabiei strain:TW1S1 Genome sequencing and assembly.</title>
        <authorList>
            <person name="Kim M.-K."/>
            <person name="Kim S.B."/>
        </authorList>
    </citation>
    <scope>NUCLEOTIDE SEQUENCE [LARGE SCALE GENOMIC DNA]</scope>
    <source>
        <strain evidence="15">TW1S1</strain>
    </source>
</reference>
<feature type="domain" description="HAMP" evidence="13">
    <location>
        <begin position="200"/>
        <end position="253"/>
    </location>
</feature>
<evidence type="ECO:0000256" key="11">
    <source>
        <dbReference type="SAM" id="Phobius"/>
    </source>
</evidence>
<dbReference type="PROSITE" id="PS50885">
    <property type="entry name" value="HAMP"/>
    <property type="match status" value="1"/>
</dbReference>
<keyword evidence="7 14" id="KW-0418">Kinase</keyword>
<dbReference type="InterPro" id="IPR003594">
    <property type="entry name" value="HATPase_dom"/>
</dbReference>
<evidence type="ECO:0000256" key="7">
    <source>
        <dbReference type="ARBA" id="ARBA00022777"/>
    </source>
</evidence>
<keyword evidence="6 11" id="KW-0812">Transmembrane</keyword>
<dbReference type="InterPro" id="IPR003660">
    <property type="entry name" value="HAMP_dom"/>
</dbReference>
<comment type="catalytic activity">
    <reaction evidence="1">
        <text>ATP + protein L-histidine = ADP + protein N-phospho-L-histidine.</text>
        <dbReference type="EC" id="2.7.13.3"/>
    </reaction>
</comment>
<keyword evidence="10 11" id="KW-0472">Membrane</keyword>
<evidence type="ECO:0000313" key="15">
    <source>
        <dbReference type="Proteomes" id="UP000094960"/>
    </source>
</evidence>
<feature type="transmembrane region" description="Helical" evidence="11">
    <location>
        <begin position="20"/>
        <end position="41"/>
    </location>
</feature>
<dbReference type="PANTHER" id="PTHR45436:SF5">
    <property type="entry name" value="SENSOR HISTIDINE KINASE TRCS"/>
    <property type="match status" value="1"/>
</dbReference>
<dbReference type="SMART" id="SM00304">
    <property type="entry name" value="HAMP"/>
    <property type="match status" value="1"/>
</dbReference>
<dbReference type="PANTHER" id="PTHR45436">
    <property type="entry name" value="SENSOR HISTIDINE KINASE YKOH"/>
    <property type="match status" value="1"/>
</dbReference>
<evidence type="ECO:0000256" key="6">
    <source>
        <dbReference type="ARBA" id="ARBA00022692"/>
    </source>
</evidence>
<dbReference type="Proteomes" id="UP000094960">
    <property type="component" value="Chromosome"/>
</dbReference>
<evidence type="ECO:0000256" key="1">
    <source>
        <dbReference type="ARBA" id="ARBA00000085"/>
    </source>
</evidence>
<dbReference type="PRINTS" id="PR00344">
    <property type="entry name" value="BCTRLSENSOR"/>
</dbReference>
<evidence type="ECO:0000256" key="4">
    <source>
        <dbReference type="ARBA" id="ARBA00022553"/>
    </source>
</evidence>
<evidence type="ECO:0000256" key="9">
    <source>
        <dbReference type="ARBA" id="ARBA00023012"/>
    </source>
</evidence>
<keyword evidence="9" id="KW-0902">Two-component regulatory system</keyword>
<dbReference type="AlphaFoldDB" id="A0A1D7YM24"/>
<dbReference type="KEGG" id="spun:BFF78_41095"/>
<dbReference type="PROSITE" id="PS50109">
    <property type="entry name" value="HIS_KIN"/>
    <property type="match status" value="1"/>
</dbReference>
<organism evidence="14 15">
    <name type="scientific">Streptomyces fodineus</name>
    <dbReference type="NCBI Taxonomy" id="1904616"/>
    <lineage>
        <taxon>Bacteria</taxon>
        <taxon>Bacillati</taxon>
        <taxon>Actinomycetota</taxon>
        <taxon>Actinomycetes</taxon>
        <taxon>Kitasatosporales</taxon>
        <taxon>Streptomycetaceae</taxon>
        <taxon>Streptomyces</taxon>
    </lineage>
</organism>
<evidence type="ECO:0000259" key="13">
    <source>
        <dbReference type="PROSITE" id="PS50885"/>
    </source>
</evidence>
<dbReference type="InterPro" id="IPR036097">
    <property type="entry name" value="HisK_dim/P_sf"/>
</dbReference>
<dbReference type="InterPro" id="IPR003661">
    <property type="entry name" value="HisK_dim/P_dom"/>
</dbReference>
<dbReference type="Pfam" id="PF00512">
    <property type="entry name" value="HisKA"/>
    <property type="match status" value="1"/>
</dbReference>
<dbReference type="SMART" id="SM00387">
    <property type="entry name" value="HATPase_c"/>
    <property type="match status" value="1"/>
</dbReference>
<keyword evidence="5" id="KW-0808">Transferase</keyword>
<dbReference type="Pfam" id="PF00672">
    <property type="entry name" value="HAMP"/>
    <property type="match status" value="1"/>
</dbReference>
<dbReference type="PROSITE" id="PS51257">
    <property type="entry name" value="PROKAR_LIPOPROTEIN"/>
    <property type="match status" value="1"/>
</dbReference>
<dbReference type="CDD" id="cd00075">
    <property type="entry name" value="HATPase"/>
    <property type="match status" value="1"/>
</dbReference>
<dbReference type="InterPro" id="IPR005467">
    <property type="entry name" value="His_kinase_dom"/>
</dbReference>
<evidence type="ECO:0000256" key="5">
    <source>
        <dbReference type="ARBA" id="ARBA00022679"/>
    </source>
</evidence>
<comment type="subcellular location">
    <subcellularLocation>
        <location evidence="2">Cell membrane</location>
    </subcellularLocation>
</comment>
<dbReference type="GO" id="GO:0005886">
    <property type="term" value="C:plasma membrane"/>
    <property type="evidence" value="ECO:0007669"/>
    <property type="project" value="UniProtKB-SubCell"/>
</dbReference>
<dbReference type="InterPro" id="IPR050428">
    <property type="entry name" value="TCS_sensor_his_kinase"/>
</dbReference>
<dbReference type="Pfam" id="PF02518">
    <property type="entry name" value="HATPase_c"/>
    <property type="match status" value="1"/>
</dbReference>
<evidence type="ECO:0000313" key="14">
    <source>
        <dbReference type="EMBL" id="AOR36610.1"/>
    </source>
</evidence>
<dbReference type="CDD" id="cd00082">
    <property type="entry name" value="HisKA"/>
    <property type="match status" value="1"/>
</dbReference>
<protein>
    <recommendedName>
        <fullName evidence="3">histidine kinase</fullName>
        <ecNumber evidence="3">2.7.13.3</ecNumber>
    </recommendedName>
</protein>
<dbReference type="SUPFAM" id="SSF47384">
    <property type="entry name" value="Homodimeric domain of signal transducing histidine kinase"/>
    <property type="match status" value="1"/>
</dbReference>
<dbReference type="Gene3D" id="6.10.340.10">
    <property type="match status" value="1"/>
</dbReference>
<sequence>MNNTRDRLAILHPRRSLGTVFALSFACVTAATTLLGGFLSYHAAALMVRVDEDDVFRGVVGDLQQQVDRQRLFPRDYFSVDPDHDGPRDDLARRIRTDVQILGPAGRIEESGYPALPVRAADRTAASHATAGHTIHYKTEIGGDRYRVATVALGGGRGAVQVAQQYSDTEDLLHELQERTVEVSAAVIAVAGLAGWWLARRIAGRLVRLTRVAEDVARTGRLDTAVPVAGQDEVGRLGRAFDGMLGRLGASEEDQRRLVQDAGHELRTPLTSLQTNVALLDRVDQLPPQARAELIADMKSETRELVNLVNELVELAAGDRDAEQPTEMTLGAVAEDTAVLVRRRTGREIRVETDDTVVRARPAAVQRALTNLMENAAKFDHPGTEPIDVVVAGTCVEVRDRGPGLAEADLPRVFDRFYRADSARSLPGSGLGLAIVRAVAVAHGGTAFARNRPGGGAAIGFTLAPAARVDRPRRTRGADSAPTRP</sequence>
<dbReference type="SMART" id="SM00388">
    <property type="entry name" value="HisKA"/>
    <property type="match status" value="1"/>
</dbReference>
<evidence type="ECO:0000256" key="10">
    <source>
        <dbReference type="ARBA" id="ARBA00023136"/>
    </source>
</evidence>
<gene>
    <name evidence="14" type="ORF">BFF78_41095</name>
</gene>
<dbReference type="Gene3D" id="1.10.287.130">
    <property type="match status" value="1"/>
</dbReference>
<dbReference type="InterPro" id="IPR004358">
    <property type="entry name" value="Sig_transdc_His_kin-like_C"/>
</dbReference>
<keyword evidence="8 11" id="KW-1133">Transmembrane helix</keyword>
<proteinExistence type="predicted"/>
<dbReference type="SUPFAM" id="SSF158472">
    <property type="entry name" value="HAMP domain-like"/>
    <property type="match status" value="1"/>
</dbReference>
<name>A0A1D7YM24_9ACTN</name>
<evidence type="ECO:0000256" key="3">
    <source>
        <dbReference type="ARBA" id="ARBA00012438"/>
    </source>
</evidence>
<keyword evidence="4" id="KW-0597">Phosphoprotein</keyword>
<dbReference type="EMBL" id="CP017248">
    <property type="protein sequence ID" value="AOR36610.1"/>
    <property type="molecule type" value="Genomic_DNA"/>
</dbReference>
<feature type="domain" description="Histidine kinase" evidence="12">
    <location>
        <begin position="261"/>
        <end position="467"/>
    </location>
</feature>
<accession>A0A1D7YM24</accession>
<dbReference type="EC" id="2.7.13.3" evidence="3"/>
<keyword evidence="15" id="KW-1185">Reference proteome</keyword>
<evidence type="ECO:0000259" key="12">
    <source>
        <dbReference type="PROSITE" id="PS50109"/>
    </source>
</evidence>
<dbReference type="Gene3D" id="3.30.565.10">
    <property type="entry name" value="Histidine kinase-like ATPase, C-terminal domain"/>
    <property type="match status" value="1"/>
</dbReference>
<evidence type="ECO:0000256" key="8">
    <source>
        <dbReference type="ARBA" id="ARBA00022989"/>
    </source>
</evidence>
<dbReference type="GO" id="GO:0000155">
    <property type="term" value="F:phosphorelay sensor kinase activity"/>
    <property type="evidence" value="ECO:0007669"/>
    <property type="project" value="InterPro"/>
</dbReference>
<dbReference type="CDD" id="cd06225">
    <property type="entry name" value="HAMP"/>
    <property type="match status" value="1"/>
</dbReference>
<evidence type="ECO:0000256" key="2">
    <source>
        <dbReference type="ARBA" id="ARBA00004236"/>
    </source>
</evidence>
<dbReference type="RefSeq" id="WP_069783120.1">
    <property type="nucleotide sequence ID" value="NZ_CP017248.1"/>
</dbReference>
<dbReference type="InterPro" id="IPR036890">
    <property type="entry name" value="HATPase_C_sf"/>
</dbReference>
<dbReference type="SUPFAM" id="SSF55874">
    <property type="entry name" value="ATPase domain of HSP90 chaperone/DNA topoisomerase II/histidine kinase"/>
    <property type="match status" value="1"/>
</dbReference>